<organism evidence="1 2">
    <name type="scientific">Opisthorchis viverrini</name>
    <name type="common">Southeast Asian liver fluke</name>
    <dbReference type="NCBI Taxonomy" id="6198"/>
    <lineage>
        <taxon>Eukaryota</taxon>
        <taxon>Metazoa</taxon>
        <taxon>Spiralia</taxon>
        <taxon>Lophotrochozoa</taxon>
        <taxon>Platyhelminthes</taxon>
        <taxon>Trematoda</taxon>
        <taxon>Digenea</taxon>
        <taxon>Opisthorchiida</taxon>
        <taxon>Opisthorchiata</taxon>
        <taxon>Opisthorchiidae</taxon>
        <taxon>Opisthorchis</taxon>
    </lineage>
</organism>
<dbReference type="KEGG" id="ovi:T265_06914"/>
<dbReference type="RefSeq" id="XP_009170576.1">
    <property type="nucleotide sequence ID" value="XM_009172312.1"/>
</dbReference>
<sequence>MLRGPTFFRRSYTLHLIPSSKQYKALFMGVITLASLPPSTDNLKSGVAPFLHLSGERQLNDTNKIDPENSARTRIASLRAITRKGKQGTFCGFSHPSLPVCRKADFGEAVSVPNNQPYIRGSPSSGLKAGPRMSQRRVLKNASALFEFS</sequence>
<proteinExistence type="predicted"/>
<protein>
    <submittedName>
        <fullName evidence="1">Uncharacterized protein</fullName>
    </submittedName>
</protein>
<dbReference type="EMBL" id="KL596769">
    <property type="protein sequence ID" value="KER25678.1"/>
    <property type="molecule type" value="Genomic_DNA"/>
</dbReference>
<keyword evidence="2" id="KW-1185">Reference proteome</keyword>
<evidence type="ECO:0000313" key="2">
    <source>
        <dbReference type="Proteomes" id="UP000054324"/>
    </source>
</evidence>
<gene>
    <name evidence="1" type="ORF">T265_06914</name>
</gene>
<name>A0A074ZET1_OPIVI</name>
<dbReference type="Proteomes" id="UP000054324">
    <property type="component" value="Unassembled WGS sequence"/>
</dbReference>
<dbReference type="GeneID" id="20321093"/>
<dbReference type="CTD" id="20321093"/>
<dbReference type="AlphaFoldDB" id="A0A074ZET1"/>
<reference evidence="1 2" key="1">
    <citation type="submission" date="2013-11" db="EMBL/GenBank/DDBJ databases">
        <title>Opisthorchis viverrini - life in the bile duct.</title>
        <authorList>
            <person name="Young N.D."/>
            <person name="Nagarajan N."/>
            <person name="Lin S.J."/>
            <person name="Korhonen P.K."/>
            <person name="Jex A.R."/>
            <person name="Hall R.S."/>
            <person name="Safavi-Hemami H."/>
            <person name="Kaewkong W."/>
            <person name="Bertrand D."/>
            <person name="Gao S."/>
            <person name="Seet Q."/>
            <person name="Wongkham S."/>
            <person name="Teh B.T."/>
            <person name="Wongkham C."/>
            <person name="Intapan P.M."/>
            <person name="Maleewong W."/>
            <person name="Yang X."/>
            <person name="Hu M."/>
            <person name="Wang Z."/>
            <person name="Hofmann A."/>
            <person name="Sternberg P.W."/>
            <person name="Tan P."/>
            <person name="Wang J."/>
            <person name="Gasser R.B."/>
        </authorList>
    </citation>
    <scope>NUCLEOTIDE SEQUENCE [LARGE SCALE GENOMIC DNA]</scope>
</reference>
<evidence type="ECO:0000313" key="1">
    <source>
        <dbReference type="EMBL" id="KER25678.1"/>
    </source>
</evidence>
<accession>A0A074ZET1</accession>